<protein>
    <submittedName>
        <fullName evidence="1">Uncharacterized protein</fullName>
    </submittedName>
</protein>
<gene>
    <name evidence="1" type="ORF">GCM10010269_21560</name>
</gene>
<dbReference type="Proteomes" id="UP000606194">
    <property type="component" value="Unassembled WGS sequence"/>
</dbReference>
<dbReference type="AlphaFoldDB" id="A0A918FUR1"/>
<accession>A0A918FUR1</accession>
<reference evidence="1" key="2">
    <citation type="submission" date="2020-09" db="EMBL/GenBank/DDBJ databases">
        <authorList>
            <person name="Sun Q."/>
            <person name="Ohkuma M."/>
        </authorList>
    </citation>
    <scope>NUCLEOTIDE SEQUENCE</scope>
    <source>
        <strain evidence="1">JCM 4386</strain>
    </source>
</reference>
<reference evidence="1" key="1">
    <citation type="journal article" date="2014" name="Int. J. Syst. Evol. Microbiol.">
        <title>Complete genome sequence of Corynebacterium casei LMG S-19264T (=DSM 44701T), isolated from a smear-ripened cheese.</title>
        <authorList>
            <consortium name="US DOE Joint Genome Institute (JGI-PGF)"/>
            <person name="Walter F."/>
            <person name="Albersmeier A."/>
            <person name="Kalinowski J."/>
            <person name="Ruckert C."/>
        </authorList>
    </citation>
    <scope>NUCLEOTIDE SEQUENCE</scope>
    <source>
        <strain evidence="1">JCM 4386</strain>
    </source>
</reference>
<comment type="caution">
    <text evidence="1">The sequence shown here is derived from an EMBL/GenBank/DDBJ whole genome shotgun (WGS) entry which is preliminary data.</text>
</comment>
<sequence length="415" mass="45914">MQHCRIGDRGLGVDSTALALAIINEPAAFGVATDFSDFSIVTAMTGFEFPDTISDVENHVLPLLREKGIRYTQVARAGHLESAGVQVLSDTTNPGKVFDHGQWTLMDELEANGTVPQYAGGHKCAQKFKAFAIDDLQLREAGGQTVGKLFGYNADERKRAVKANKAQAERNERAGRQTFALDYPLLRLGWGRKDVQGYVKDRLGIDMSKSYCPVCPFSGVCSPQPDHLKRLRKYPDLAARVLRLEYLSMALNDNSSLYKDDTLFRRVTHDQNTEALGQFNARLDEEPWAVYRVQRVYTAGRRPECKTDHGDRCAKPECRDNGIKGTVYRSVKTVRTGSRTEAGTFLTTAATALNRPVEHSTDAHGAGIARVRTRVRPDSKTYGTAEDFYVTAPAGVQDKARPAFAEVWAAMTDSQ</sequence>
<evidence type="ECO:0000313" key="1">
    <source>
        <dbReference type="EMBL" id="GGR82066.1"/>
    </source>
</evidence>
<organism evidence="1 2">
    <name type="scientific">Streptomyces humidus</name>
    <dbReference type="NCBI Taxonomy" id="52259"/>
    <lineage>
        <taxon>Bacteria</taxon>
        <taxon>Bacillati</taxon>
        <taxon>Actinomycetota</taxon>
        <taxon>Actinomycetes</taxon>
        <taxon>Kitasatosporales</taxon>
        <taxon>Streptomycetaceae</taxon>
        <taxon>Streptomyces</taxon>
    </lineage>
</organism>
<name>A0A918FUR1_9ACTN</name>
<keyword evidence="2" id="KW-1185">Reference proteome</keyword>
<evidence type="ECO:0000313" key="2">
    <source>
        <dbReference type="Proteomes" id="UP000606194"/>
    </source>
</evidence>
<proteinExistence type="predicted"/>
<dbReference type="RefSeq" id="WP_190149010.1">
    <property type="nucleotide sequence ID" value="NZ_BMTL01000007.1"/>
</dbReference>
<dbReference type="EMBL" id="BMTL01000007">
    <property type="protein sequence ID" value="GGR82066.1"/>
    <property type="molecule type" value="Genomic_DNA"/>
</dbReference>